<reference evidence="2 3" key="3">
    <citation type="journal article" date="2014" name="Genome Announc.">
        <title>Genome Sequence of the Microsporidian Species Nematocida sp1 Strain ERTm6 (ATCC PRA-372).</title>
        <authorList>
            <person name="Bakowski M.A."/>
            <person name="Priest M."/>
            <person name="Young S."/>
            <person name="Cuomo C.A."/>
            <person name="Troemel E.R."/>
        </authorList>
    </citation>
    <scope>NUCLEOTIDE SEQUENCE [LARGE SCALE GENOMIC DNA]</scope>
    <source>
        <strain evidence="2 3">ERTm6</strain>
    </source>
</reference>
<reference evidence="2" key="2">
    <citation type="submission" date="2012-10" db="EMBL/GenBank/DDBJ databases">
        <authorList>
            <consortium name="The Broad Institute Genome Sequencing Platform"/>
            <consortium name="The Broad Institute Genome Sequencing Center for Infectious Disease"/>
            <person name="Cuomo C."/>
            <person name="Troemel E."/>
            <person name="Walker B."/>
            <person name="Young S.K."/>
            <person name="Zeng Q."/>
            <person name="Gargeya S."/>
            <person name="Fitzgerald M."/>
            <person name="Haas B."/>
            <person name="Abouelleil A."/>
            <person name="Alvarado L."/>
            <person name="Arachchi H.M."/>
            <person name="Berlin A.M."/>
            <person name="Chapman S.B."/>
            <person name="Goldberg J."/>
            <person name="Griggs A."/>
            <person name="Gujja S."/>
            <person name="Hansen M."/>
            <person name="Howarth C."/>
            <person name="Imamovic A."/>
            <person name="Larimer J."/>
            <person name="McCowan C."/>
            <person name="Murphy C."/>
            <person name="Neiman D."/>
            <person name="Pearson M."/>
            <person name="Priest M."/>
            <person name="Roberts A."/>
            <person name="Saif S."/>
            <person name="Shea T."/>
            <person name="Sisk P."/>
            <person name="Sykes S."/>
            <person name="Wortman J."/>
            <person name="Nusbaum C."/>
            <person name="Birren B."/>
        </authorList>
    </citation>
    <scope>NUCLEOTIDE SEQUENCE</scope>
    <source>
        <strain evidence="2">ERTm6</strain>
    </source>
</reference>
<gene>
    <name evidence="1" type="ORF">NERG_02229</name>
    <name evidence="2" type="ORF">NESG_01770</name>
</gene>
<sequence>MFNLRHLERCAERPLGKIEWAPIESPTIIQGNKTLLPERKRVQLFGLTMKSSLHDFDCMWEK</sequence>
<keyword evidence="3" id="KW-1185">Reference proteome</keyword>
<reference evidence="1" key="1">
    <citation type="submission" date="2011-03" db="EMBL/GenBank/DDBJ databases">
        <title>The Genome Sequence of Nematocida sp1 strain ERTm2.</title>
        <authorList>
            <consortium name="The Broad Institute Genome Sequencing Platform"/>
            <consortium name="The Broad Institute Genome Sequencing Center for Infectious Disease"/>
            <person name="Cuomo C."/>
            <person name="Troemel E."/>
            <person name="Young S.K."/>
            <person name="Zeng Q."/>
            <person name="Gargeya S."/>
            <person name="Fitzgerald M."/>
            <person name="Haas B."/>
            <person name="Abouelleil A."/>
            <person name="Alvarado L."/>
            <person name="Arachchi H.M."/>
            <person name="Berlin A."/>
            <person name="Brown A."/>
            <person name="Chapman S.B."/>
            <person name="Chen Z."/>
            <person name="Dunbar C."/>
            <person name="Freedman E."/>
            <person name="Gearin G."/>
            <person name="Gellesch M."/>
            <person name="Goldberg J."/>
            <person name="Griggs A."/>
            <person name="Gujja S."/>
            <person name="Heilman E.R."/>
            <person name="Heiman D."/>
            <person name="Howarth C."/>
            <person name="Larson L."/>
            <person name="Lui A."/>
            <person name="MacDonald P.J.P."/>
            <person name="Mehta T."/>
            <person name="Montmayeur A."/>
            <person name="Murphy C."/>
            <person name="Neiman D."/>
            <person name="Pearson M."/>
            <person name="Priest M."/>
            <person name="Roberts A."/>
            <person name="Saif S."/>
            <person name="Shea T."/>
            <person name="Shenoy N."/>
            <person name="Sisk P."/>
            <person name="Stolte C."/>
            <person name="Sykes S."/>
            <person name="White J."/>
            <person name="Yandava C."/>
            <person name="Wortman J."/>
            <person name="Nusbaum C."/>
            <person name="Birren B."/>
        </authorList>
    </citation>
    <scope>NUCLEOTIDE SEQUENCE</scope>
    <source>
        <strain evidence="1">ERTm2</strain>
    </source>
</reference>
<dbReference type="EMBL" id="AKIJ01000004">
    <property type="protein sequence ID" value="KFG25786.1"/>
    <property type="molecule type" value="Genomic_DNA"/>
</dbReference>
<accession>H8ZF60</accession>
<evidence type="ECO:0000313" key="3">
    <source>
        <dbReference type="Proteomes" id="UP000054524"/>
    </source>
</evidence>
<dbReference type="EMBL" id="JH604638">
    <property type="protein sequence ID" value="EHY64826.1"/>
    <property type="molecule type" value="Genomic_DNA"/>
</dbReference>
<evidence type="ECO:0000313" key="2">
    <source>
        <dbReference type="EMBL" id="KFG25786.1"/>
    </source>
</evidence>
<protein>
    <submittedName>
        <fullName evidence="1">Uncharacterized protein</fullName>
    </submittedName>
</protein>
<name>H8ZF60_NEMA1</name>
<proteinExistence type="predicted"/>
<dbReference type="Proteomes" id="UP000054524">
    <property type="component" value="Unassembled WGS sequence"/>
</dbReference>
<dbReference type="Proteomes" id="UP000005622">
    <property type="component" value="Unassembled WGS sequence"/>
</dbReference>
<organism evidence="1">
    <name type="scientific">Nematocida ausubeli (strain ATCC PRA-371 / ERTm2)</name>
    <name type="common">Nematode killer fungus</name>
    <dbReference type="NCBI Taxonomy" id="1913371"/>
    <lineage>
        <taxon>Eukaryota</taxon>
        <taxon>Fungi</taxon>
        <taxon>Fungi incertae sedis</taxon>
        <taxon>Microsporidia</taxon>
        <taxon>Nematocida</taxon>
    </lineage>
</organism>
<evidence type="ECO:0000313" key="1">
    <source>
        <dbReference type="EMBL" id="EHY64826.1"/>
    </source>
</evidence>
<dbReference type="HOGENOM" id="CLU_2904711_0_0_1"/>
<dbReference type="AlphaFoldDB" id="H8ZF60"/>
<accession>A0A086J0W8</accession>